<sequence length="443" mass="49274">MKHILLFGAGKSASVLIDYLLDNAAANNWHVTVVDADAQLVLQKTKQHPASTAVAANVAQENERQALIKNADVVISMMPPFLHILIATDCIEFGKHLLTASYADDAIKALAPQAAAKGILFLCEMGLDPGIDHMSALQLLENIKAAGATITSFKSHCGGLVAPESDDNPWHYKISWNPRNVVLAGKAGASYLLNGQHYDEPYETLFNANRFINTGDANIGNLSYYPNRNSLPYIDLYQLQSAQTFVRTTLRYQNFMYGWNHIVALHLTDEVGYYETNELSIAAFFKQHFERFNIKQLFKNSYNANTAIEKIIEKQLQFLGINDDTTLINKGFASAADVLQFLLETKLILHPHDKDMIVMQHEIEYDLHQTKHYITSSCIVYGEDAIYTAMAKTVGLPLGIAAKLILNGSIQLTGLHLPIIKAIYEPVLHELAVNGIQFIETKN</sequence>
<keyword evidence="5" id="KW-1185">Reference proteome</keyword>
<dbReference type="InterPro" id="IPR036291">
    <property type="entry name" value="NAD(P)-bd_dom_sf"/>
</dbReference>
<dbReference type="Gene3D" id="3.40.50.720">
    <property type="entry name" value="NAD(P)-binding Rossmann-like Domain"/>
    <property type="match status" value="1"/>
</dbReference>
<dbReference type="InterPro" id="IPR032095">
    <property type="entry name" value="Sacchrp_dh-like_C"/>
</dbReference>
<organism evidence="4 5">
    <name type="scientific">Ferruginibacter yonginensis</name>
    <dbReference type="NCBI Taxonomy" id="1310416"/>
    <lineage>
        <taxon>Bacteria</taxon>
        <taxon>Pseudomonadati</taxon>
        <taxon>Bacteroidota</taxon>
        <taxon>Chitinophagia</taxon>
        <taxon>Chitinophagales</taxon>
        <taxon>Chitinophagaceae</taxon>
        <taxon>Ferruginibacter</taxon>
    </lineage>
</organism>
<feature type="domain" description="Saccharopine dehydrogenase-like C-terminal" evidence="3">
    <location>
        <begin position="126"/>
        <end position="436"/>
    </location>
</feature>
<evidence type="ECO:0000313" key="5">
    <source>
        <dbReference type="Proteomes" id="UP001595907"/>
    </source>
</evidence>
<protein>
    <submittedName>
        <fullName evidence="4">Saccharopine dehydrogenase C-terminal domain-containing protein</fullName>
    </submittedName>
</protein>
<name>A0ABV8QMH3_9BACT</name>
<proteinExistence type="predicted"/>
<evidence type="ECO:0000313" key="4">
    <source>
        <dbReference type="EMBL" id="MFC4261501.1"/>
    </source>
</evidence>
<dbReference type="Proteomes" id="UP001595907">
    <property type="component" value="Unassembled WGS sequence"/>
</dbReference>
<keyword evidence="1" id="KW-0560">Oxidoreductase</keyword>
<dbReference type="PANTHER" id="PTHR11133:SF22">
    <property type="entry name" value="ALPHA-AMINOADIPIC SEMIALDEHYDE SYNTHASE, MITOCHONDRIAL"/>
    <property type="match status" value="1"/>
</dbReference>
<dbReference type="SUPFAM" id="SSF51735">
    <property type="entry name" value="NAD(P)-binding Rossmann-fold domains"/>
    <property type="match status" value="1"/>
</dbReference>
<dbReference type="PANTHER" id="PTHR11133">
    <property type="entry name" value="SACCHAROPINE DEHYDROGENASE"/>
    <property type="match status" value="1"/>
</dbReference>
<evidence type="ECO:0000259" key="2">
    <source>
        <dbReference type="Pfam" id="PF03435"/>
    </source>
</evidence>
<dbReference type="Pfam" id="PF03435">
    <property type="entry name" value="Sacchrp_dh_NADP"/>
    <property type="match status" value="1"/>
</dbReference>
<dbReference type="RefSeq" id="WP_379705964.1">
    <property type="nucleotide sequence ID" value="NZ_JBHSCZ010000001.1"/>
</dbReference>
<dbReference type="Gene3D" id="3.30.360.10">
    <property type="entry name" value="Dihydrodipicolinate Reductase, domain 2"/>
    <property type="match status" value="1"/>
</dbReference>
<gene>
    <name evidence="4" type="ORF">ACFOWM_01305</name>
</gene>
<dbReference type="InterPro" id="IPR051168">
    <property type="entry name" value="AASS"/>
</dbReference>
<dbReference type="Gene3D" id="1.10.1870.10">
    <property type="entry name" value="Domain 3, Saccharopine reductase"/>
    <property type="match status" value="1"/>
</dbReference>
<comment type="caution">
    <text evidence="4">The sequence shown here is derived from an EMBL/GenBank/DDBJ whole genome shotgun (WGS) entry which is preliminary data.</text>
</comment>
<reference evidence="5" key="1">
    <citation type="journal article" date="2019" name="Int. J. Syst. Evol. Microbiol.">
        <title>The Global Catalogue of Microorganisms (GCM) 10K type strain sequencing project: providing services to taxonomists for standard genome sequencing and annotation.</title>
        <authorList>
            <consortium name="The Broad Institute Genomics Platform"/>
            <consortium name="The Broad Institute Genome Sequencing Center for Infectious Disease"/>
            <person name="Wu L."/>
            <person name="Ma J."/>
        </authorList>
    </citation>
    <scope>NUCLEOTIDE SEQUENCE [LARGE SCALE GENOMIC DNA]</scope>
    <source>
        <strain evidence="5">CECT 8289</strain>
    </source>
</reference>
<dbReference type="SUPFAM" id="SSF55347">
    <property type="entry name" value="Glyceraldehyde-3-phosphate dehydrogenase-like, C-terminal domain"/>
    <property type="match status" value="1"/>
</dbReference>
<evidence type="ECO:0000256" key="1">
    <source>
        <dbReference type="ARBA" id="ARBA00023002"/>
    </source>
</evidence>
<evidence type="ECO:0000259" key="3">
    <source>
        <dbReference type="Pfam" id="PF16653"/>
    </source>
</evidence>
<dbReference type="EMBL" id="JBHSCZ010000001">
    <property type="protein sequence ID" value="MFC4261501.1"/>
    <property type="molecule type" value="Genomic_DNA"/>
</dbReference>
<feature type="domain" description="Saccharopine dehydrogenase NADP binding" evidence="2">
    <location>
        <begin position="4"/>
        <end position="120"/>
    </location>
</feature>
<dbReference type="Pfam" id="PF16653">
    <property type="entry name" value="Sacchrp_dh_C"/>
    <property type="match status" value="1"/>
</dbReference>
<accession>A0ABV8QMH3</accession>
<dbReference type="InterPro" id="IPR005097">
    <property type="entry name" value="Sacchrp_dh_NADP-bd"/>
</dbReference>